<dbReference type="AlphaFoldDB" id="A0A0W0GF20"/>
<organism evidence="1 2">
    <name type="scientific">Moniliophthora roreri</name>
    <name type="common">Frosty pod rot fungus</name>
    <name type="synonym">Monilia roreri</name>
    <dbReference type="NCBI Taxonomy" id="221103"/>
    <lineage>
        <taxon>Eukaryota</taxon>
        <taxon>Fungi</taxon>
        <taxon>Dikarya</taxon>
        <taxon>Basidiomycota</taxon>
        <taxon>Agaricomycotina</taxon>
        <taxon>Agaricomycetes</taxon>
        <taxon>Agaricomycetidae</taxon>
        <taxon>Agaricales</taxon>
        <taxon>Marasmiineae</taxon>
        <taxon>Marasmiaceae</taxon>
        <taxon>Moniliophthora</taxon>
    </lineage>
</organism>
<dbReference type="EMBL" id="LATX01000108">
    <property type="protein sequence ID" value="KTB47165.1"/>
    <property type="molecule type" value="Genomic_DNA"/>
</dbReference>
<name>A0A0W0GF20_MONRR</name>
<accession>A0A0W0GF20</accession>
<comment type="caution">
    <text evidence="1">The sequence shown here is derived from an EMBL/GenBank/DDBJ whole genome shotgun (WGS) entry which is preliminary data.</text>
</comment>
<proteinExistence type="predicted"/>
<dbReference type="Proteomes" id="UP000054988">
    <property type="component" value="Unassembled WGS sequence"/>
</dbReference>
<sequence length="46" mass="5204">MSKAMKIHTFSNGIYDSLYHYHISVILMVDIGAQLNTSTAIFIMNI</sequence>
<evidence type="ECO:0000313" key="2">
    <source>
        <dbReference type="Proteomes" id="UP000054988"/>
    </source>
</evidence>
<gene>
    <name evidence="1" type="ORF">WG66_257</name>
</gene>
<protein>
    <submittedName>
        <fullName evidence="1">Uncharacterized protein</fullName>
    </submittedName>
</protein>
<evidence type="ECO:0000313" key="1">
    <source>
        <dbReference type="EMBL" id="KTB47165.1"/>
    </source>
</evidence>
<reference evidence="1 2" key="1">
    <citation type="submission" date="2015-12" db="EMBL/GenBank/DDBJ databases">
        <title>Draft genome sequence of Moniliophthora roreri, the causal agent of frosty pod rot of cacao.</title>
        <authorList>
            <person name="Aime M.C."/>
            <person name="Diaz-Valderrama J.R."/>
            <person name="Kijpornyongpan T."/>
            <person name="Phillips-Mora W."/>
        </authorList>
    </citation>
    <scope>NUCLEOTIDE SEQUENCE [LARGE SCALE GENOMIC DNA]</scope>
    <source>
        <strain evidence="1 2">MCA 2952</strain>
    </source>
</reference>